<keyword evidence="8" id="KW-0809">Transit peptide</keyword>
<comment type="pathway">
    <text evidence="1 8">Metabolic intermediate biosynthesis; chorismate biosynthesis; chorismate from D-erythrose 4-phosphate and phosphoenolpyruvate: step 1/7.</text>
</comment>
<keyword evidence="7" id="KW-0464">Manganese</keyword>
<dbReference type="InterPro" id="IPR013785">
    <property type="entry name" value="Aldolase_TIM"/>
</dbReference>
<reference evidence="10" key="1">
    <citation type="journal article" date="2014" name="Science">
        <title>The coffee genome provides insight into the convergent evolution of caffeine biosynthesis.</title>
        <authorList>
            <person name="Denoeud F."/>
            <person name="Carretero-Paulet L."/>
            <person name="Dereeper A."/>
            <person name="Droc G."/>
            <person name="Guyot R."/>
            <person name="Pietrella M."/>
            <person name="Zheng C."/>
            <person name="Alberti A."/>
            <person name="Anthony F."/>
            <person name="Aprea G."/>
            <person name="Aury J.M."/>
            <person name="Bento P."/>
            <person name="Bernard M."/>
            <person name="Bocs S."/>
            <person name="Campa C."/>
            <person name="Cenci A."/>
            <person name="Combes M.C."/>
            <person name="Crouzillat D."/>
            <person name="Da Silva C."/>
            <person name="Daddiego L."/>
            <person name="De Bellis F."/>
            <person name="Dussert S."/>
            <person name="Garsmeur O."/>
            <person name="Gayraud T."/>
            <person name="Guignon V."/>
            <person name="Jahn K."/>
            <person name="Jamilloux V."/>
            <person name="Joet T."/>
            <person name="Labadie K."/>
            <person name="Lan T."/>
            <person name="Leclercq J."/>
            <person name="Lepelley M."/>
            <person name="Leroy T."/>
            <person name="Li L.T."/>
            <person name="Librado P."/>
            <person name="Lopez L."/>
            <person name="Munoz A."/>
            <person name="Noel B."/>
            <person name="Pallavicini A."/>
            <person name="Perrotta G."/>
            <person name="Poncet V."/>
            <person name="Pot D."/>
            <person name="Priyono X."/>
            <person name="Rigoreau M."/>
            <person name="Rouard M."/>
            <person name="Rozas J."/>
            <person name="Tranchant-Dubreuil C."/>
            <person name="VanBuren R."/>
            <person name="Zhang Q."/>
            <person name="Andrade A.C."/>
            <person name="Argout X."/>
            <person name="Bertrand B."/>
            <person name="de Kochko A."/>
            <person name="Graziosi G."/>
            <person name="Henry R.J."/>
            <person name="Jayarama X."/>
            <person name="Ming R."/>
            <person name="Nagai C."/>
            <person name="Rounsley S."/>
            <person name="Sankoff D."/>
            <person name="Giuliano G."/>
            <person name="Albert V.A."/>
            <person name="Wincker P."/>
            <person name="Lashermes P."/>
        </authorList>
    </citation>
    <scope>NUCLEOTIDE SEQUENCE [LARGE SCALE GENOMIC DNA]</scope>
    <source>
        <strain evidence="10">cv. DH200-94</strain>
    </source>
</reference>
<name>A0A068TZY2_COFCA</name>
<evidence type="ECO:0000256" key="1">
    <source>
        <dbReference type="ARBA" id="ARBA00004688"/>
    </source>
</evidence>
<keyword evidence="3 8" id="KW-0028">Amino-acid biosynthesis</keyword>
<dbReference type="UniPathway" id="UPA00053">
    <property type="reaction ID" value="UER00084"/>
</dbReference>
<dbReference type="GO" id="GO:0003849">
    <property type="term" value="F:3-deoxy-7-phosphoheptulonate synthase activity"/>
    <property type="evidence" value="ECO:0007669"/>
    <property type="project" value="UniProtKB-EC"/>
</dbReference>
<dbReference type="EC" id="2.5.1.54" evidence="8"/>
<keyword evidence="5 8" id="KW-0057">Aromatic amino acid biosynthesis</keyword>
<dbReference type="PhylomeDB" id="A0A068TZY2"/>
<evidence type="ECO:0000256" key="6">
    <source>
        <dbReference type="ARBA" id="ARBA00047508"/>
    </source>
</evidence>
<feature type="binding site" evidence="7">
    <location>
        <position position="332"/>
    </location>
    <ligand>
        <name>phosphoenolpyruvate</name>
        <dbReference type="ChEBI" id="CHEBI:58702"/>
    </ligand>
</feature>
<evidence type="ECO:0000256" key="8">
    <source>
        <dbReference type="RuleBase" id="RU363071"/>
    </source>
</evidence>
<dbReference type="Gene3D" id="3.20.20.70">
    <property type="entry name" value="Aldolase class I"/>
    <property type="match status" value="2"/>
</dbReference>
<keyword evidence="7" id="KW-0104">Cadmium</keyword>
<dbReference type="Pfam" id="PF01474">
    <property type="entry name" value="DAHP_synth_2"/>
    <property type="match status" value="2"/>
</dbReference>
<keyword evidence="8" id="KW-0934">Plastid</keyword>
<dbReference type="GO" id="GO:0009423">
    <property type="term" value="P:chorismate biosynthetic process"/>
    <property type="evidence" value="ECO:0007669"/>
    <property type="project" value="UniProtKB-UniPathway"/>
</dbReference>
<comment type="cofactor">
    <cofactor evidence="7">
        <name>Mn(2+)</name>
        <dbReference type="ChEBI" id="CHEBI:29035"/>
    </cofactor>
    <cofactor evidence="7">
        <name>Co(2+)</name>
        <dbReference type="ChEBI" id="CHEBI:48828"/>
    </cofactor>
    <cofactor evidence="7">
        <name>Cd(2+)</name>
        <dbReference type="ChEBI" id="CHEBI:48775"/>
    </cofactor>
    <text evidence="7">Binds 1 divalent cation per subunit. The enzyme is active with manganese, cobalt or cadmium ions.</text>
</comment>
<dbReference type="Proteomes" id="UP000295252">
    <property type="component" value="Chromosome IX"/>
</dbReference>
<dbReference type="InterPro" id="IPR002480">
    <property type="entry name" value="DAHP_synth_2"/>
</dbReference>
<accession>A0A068TZY2</accession>
<proteinExistence type="inferred from homology"/>
<comment type="catalytic activity">
    <reaction evidence="6 8">
        <text>D-erythrose 4-phosphate + phosphoenolpyruvate + H2O = 7-phospho-2-dehydro-3-deoxy-D-arabino-heptonate + phosphate</text>
        <dbReference type="Rhea" id="RHEA:14717"/>
        <dbReference type="ChEBI" id="CHEBI:15377"/>
        <dbReference type="ChEBI" id="CHEBI:16897"/>
        <dbReference type="ChEBI" id="CHEBI:43474"/>
        <dbReference type="ChEBI" id="CHEBI:58394"/>
        <dbReference type="ChEBI" id="CHEBI:58702"/>
        <dbReference type="EC" id="2.5.1.54"/>
    </reaction>
</comment>
<comment type="subcellular location">
    <subcellularLocation>
        <location evidence="8">Plastid</location>
        <location evidence="8">Chloroplast</location>
    </subcellularLocation>
</comment>
<evidence type="ECO:0000256" key="7">
    <source>
        <dbReference type="PIRSR" id="PIRSR602480-1"/>
    </source>
</evidence>
<feature type="binding site" evidence="7">
    <location>
        <position position="116"/>
    </location>
    <ligand>
        <name>phosphoenolpyruvate</name>
        <dbReference type="ChEBI" id="CHEBI:58702"/>
    </ligand>
</feature>
<dbReference type="AlphaFoldDB" id="A0A068TZY2"/>
<evidence type="ECO:0000256" key="3">
    <source>
        <dbReference type="ARBA" id="ARBA00022605"/>
    </source>
</evidence>
<gene>
    <name evidence="9" type="ORF">GSCOC_T00036567001</name>
</gene>
<feature type="binding site" evidence="7">
    <location>
        <position position="77"/>
    </location>
    <ligand>
        <name>Mn(2+)</name>
        <dbReference type="ChEBI" id="CHEBI:29035"/>
    </ligand>
</feature>
<dbReference type="PANTHER" id="PTHR21337:SF24">
    <property type="entry name" value="PHOSPHO-2-DEHYDRO-3-DEOXYHEPTONATE ALDOLASE 1, CHLOROPLASTIC"/>
    <property type="match status" value="1"/>
</dbReference>
<dbReference type="InParanoid" id="A0A068TZY2"/>
<dbReference type="Gramene" id="CDP01494">
    <property type="protein sequence ID" value="CDP01494"/>
    <property type="gene ID" value="GSCOC_T00036567001"/>
</dbReference>
<dbReference type="SUPFAM" id="SSF51569">
    <property type="entry name" value="Aldolase"/>
    <property type="match status" value="2"/>
</dbReference>
<keyword evidence="7" id="KW-0170">Cobalt</keyword>
<dbReference type="EMBL" id="HG739091">
    <property type="protein sequence ID" value="CDP01494.1"/>
    <property type="molecule type" value="Genomic_DNA"/>
</dbReference>
<dbReference type="GO" id="GO:0009073">
    <property type="term" value="P:aromatic amino acid family biosynthetic process"/>
    <property type="evidence" value="ECO:0007669"/>
    <property type="project" value="UniProtKB-KW"/>
</dbReference>
<keyword evidence="8" id="KW-0150">Chloroplast</keyword>
<sequence>MAFSSSNGKSLDWSVGSWKSKKALQLPEYPDETELNAVLETLESFPPLVLASEIRALEERLANAAAGNAFLLQGGDCAESFKEFSADKIFDTFNTLAQMSTVLMFGGQLPVVMVGRMAGRFAKPRSTTYEEKDGLRLPIYRGDSINGYDFNRKSRTPDPQRVIKSYNQSGVTLNVIRALVSGGHLPRNMENGLSSTHSHGPTDKRIENWLAALMRHWDLWLQQHNPEALTAPQRYNQLMNFGNHTSACFCLMSNPLLERIQSLASATIVLHTCLGLVSVPGNLMVPNGEFLRGVADPIGIKVSDEMGPKELVDLVAVLNPNNKPGRVTAITRTGAGNLRAKLPYLIRAVGEALGALFL</sequence>
<dbReference type="PANTHER" id="PTHR21337">
    <property type="entry name" value="PHOSPHO-2-DEHYDRO-3-DEOXYHEPTONATE ALDOLASE 1, 2"/>
    <property type="match status" value="1"/>
</dbReference>
<evidence type="ECO:0000256" key="5">
    <source>
        <dbReference type="ARBA" id="ARBA00023141"/>
    </source>
</evidence>
<feature type="binding site" evidence="7">
    <location>
        <position position="301"/>
    </location>
    <ligand>
        <name>phosphoenolpyruvate</name>
        <dbReference type="ChEBI" id="CHEBI:58702"/>
    </ligand>
</feature>
<keyword evidence="10" id="KW-1185">Reference proteome</keyword>
<dbReference type="GO" id="GO:0008652">
    <property type="term" value="P:amino acid biosynthetic process"/>
    <property type="evidence" value="ECO:0007669"/>
    <property type="project" value="UniProtKB-KW"/>
</dbReference>
<dbReference type="GO" id="GO:0009507">
    <property type="term" value="C:chloroplast"/>
    <property type="evidence" value="ECO:0007669"/>
    <property type="project" value="UniProtKB-SubCell"/>
</dbReference>
<protein>
    <recommendedName>
        <fullName evidence="8">Phospho-2-dehydro-3-deoxyheptonate aldolase</fullName>
        <ecNumber evidence="8">2.5.1.54</ecNumber>
    </recommendedName>
</protein>
<organism evidence="9 10">
    <name type="scientific">Coffea canephora</name>
    <name type="common">Robusta coffee</name>
    <dbReference type="NCBI Taxonomy" id="49390"/>
    <lineage>
        <taxon>Eukaryota</taxon>
        <taxon>Viridiplantae</taxon>
        <taxon>Streptophyta</taxon>
        <taxon>Embryophyta</taxon>
        <taxon>Tracheophyta</taxon>
        <taxon>Spermatophyta</taxon>
        <taxon>Magnoliopsida</taxon>
        <taxon>eudicotyledons</taxon>
        <taxon>Gunneridae</taxon>
        <taxon>Pentapetalae</taxon>
        <taxon>asterids</taxon>
        <taxon>lamiids</taxon>
        <taxon>Gentianales</taxon>
        <taxon>Rubiaceae</taxon>
        <taxon>Ixoroideae</taxon>
        <taxon>Gardenieae complex</taxon>
        <taxon>Bertiereae - Coffeeae clade</taxon>
        <taxon>Coffeeae</taxon>
        <taxon>Coffea</taxon>
    </lineage>
</organism>
<keyword evidence="4 8" id="KW-0808">Transferase</keyword>
<comment type="similarity">
    <text evidence="2 8">Belongs to the class-II DAHP synthase family.</text>
</comment>
<evidence type="ECO:0000313" key="10">
    <source>
        <dbReference type="Proteomes" id="UP000295252"/>
    </source>
</evidence>
<evidence type="ECO:0000256" key="4">
    <source>
        <dbReference type="ARBA" id="ARBA00022679"/>
    </source>
</evidence>
<dbReference type="STRING" id="49390.A0A068TZY2"/>
<evidence type="ECO:0000256" key="2">
    <source>
        <dbReference type="ARBA" id="ARBA00008911"/>
    </source>
</evidence>
<evidence type="ECO:0000313" key="9">
    <source>
        <dbReference type="EMBL" id="CDP01494.1"/>
    </source>
</evidence>